<dbReference type="PATRIC" id="fig|649747.3.peg.1249"/>
<evidence type="ECO:0000313" key="3">
    <source>
        <dbReference type="EMBL" id="ERI10471.1"/>
    </source>
</evidence>
<reference evidence="3 4" key="1">
    <citation type="submission" date="2013-08" db="EMBL/GenBank/DDBJ databases">
        <authorList>
            <person name="Weinstock G."/>
            <person name="Sodergren E."/>
            <person name="Wylie T."/>
            <person name="Fulton L."/>
            <person name="Fulton R."/>
            <person name="Fronick C."/>
            <person name="O'Laughlin M."/>
            <person name="Godfrey J."/>
            <person name="Miner T."/>
            <person name="Herter B."/>
            <person name="Appelbaum E."/>
            <person name="Cordes M."/>
            <person name="Lek S."/>
            <person name="Wollam A."/>
            <person name="Pepin K.H."/>
            <person name="Palsikar V.B."/>
            <person name="Mitreva M."/>
            <person name="Wilson R.K."/>
        </authorList>
    </citation>
    <scope>NUCLEOTIDE SEQUENCE [LARGE SCALE GENOMIC DNA]</scope>
    <source>
        <strain evidence="3 4">ATCC 12856</strain>
    </source>
</reference>
<name>U1YI55_ANEAE</name>
<keyword evidence="4" id="KW-1185">Reference proteome</keyword>
<dbReference type="HOGENOM" id="CLU_069129_1_2_9"/>
<dbReference type="InterPro" id="IPR029063">
    <property type="entry name" value="SAM-dependent_MTases_sf"/>
</dbReference>
<protein>
    <submittedName>
        <fullName evidence="3">Methyltransferase domain protein</fullName>
    </submittedName>
</protein>
<evidence type="ECO:0000259" key="2">
    <source>
        <dbReference type="Pfam" id="PF13649"/>
    </source>
</evidence>
<evidence type="ECO:0000256" key="1">
    <source>
        <dbReference type="ARBA" id="ARBA00022679"/>
    </source>
</evidence>
<keyword evidence="3" id="KW-0489">Methyltransferase</keyword>
<dbReference type="Gene3D" id="3.40.50.150">
    <property type="entry name" value="Vaccinia Virus protein VP39"/>
    <property type="match status" value="1"/>
</dbReference>
<dbReference type="GO" id="GO:0008168">
    <property type="term" value="F:methyltransferase activity"/>
    <property type="evidence" value="ECO:0007669"/>
    <property type="project" value="UniProtKB-KW"/>
</dbReference>
<dbReference type="Gene3D" id="2.20.25.110">
    <property type="entry name" value="S-adenosyl-L-methionine-dependent methyltransferases"/>
    <property type="match status" value="1"/>
</dbReference>
<dbReference type="EMBL" id="AWSJ01000092">
    <property type="protein sequence ID" value="ERI10471.1"/>
    <property type="molecule type" value="Genomic_DNA"/>
</dbReference>
<dbReference type="Pfam" id="PF13649">
    <property type="entry name" value="Methyltransf_25"/>
    <property type="match status" value="1"/>
</dbReference>
<comment type="caution">
    <text evidence="3">The sequence shown here is derived from an EMBL/GenBank/DDBJ whole genome shotgun (WGS) entry which is preliminary data.</text>
</comment>
<gene>
    <name evidence="3" type="ORF">HMPREF0083_01377</name>
</gene>
<proteinExistence type="predicted"/>
<dbReference type="STRING" id="649747.HMPREF0083_01377"/>
<organism evidence="3 4">
    <name type="scientific">Aneurinibacillus aneurinilyticus ATCC 12856</name>
    <dbReference type="NCBI Taxonomy" id="649747"/>
    <lineage>
        <taxon>Bacteria</taxon>
        <taxon>Bacillati</taxon>
        <taxon>Bacillota</taxon>
        <taxon>Bacilli</taxon>
        <taxon>Bacillales</taxon>
        <taxon>Paenibacillaceae</taxon>
        <taxon>Aneurinibacillus group</taxon>
        <taxon>Aneurinibacillus</taxon>
    </lineage>
</organism>
<dbReference type="InterPro" id="IPR041698">
    <property type="entry name" value="Methyltransf_25"/>
</dbReference>
<evidence type="ECO:0000313" key="4">
    <source>
        <dbReference type="Proteomes" id="UP000016511"/>
    </source>
</evidence>
<sequence length="250" mass="29884">MERREKIMDVSWFVKSFQEDYSTLYQHRDEESARKEIDGLLQKLPLPKTGRVLDFCCGDGRHTRALARHGYEVVGFDLSEYLLEQAHQKTKDKNITYYRYDMREIPFDSEFDIVFNLFTSFGYFPDDAENEKVLHRMAQALRPDGHFVIDYLNPLYIEEHLVPESSREVENKHIVERRKIENGFVVKEINITENDQTRQFWERVRLYSLEEMKAMLSRAGMEVESVYGDYDFRAYSKEGKRMIIYGHCRK</sequence>
<dbReference type="eggNOG" id="COG2226">
    <property type="taxonomic scope" value="Bacteria"/>
</dbReference>
<dbReference type="PANTHER" id="PTHR43861">
    <property type="entry name" value="TRANS-ACONITATE 2-METHYLTRANSFERASE-RELATED"/>
    <property type="match status" value="1"/>
</dbReference>
<feature type="domain" description="Methyltransferase" evidence="2">
    <location>
        <begin position="52"/>
        <end position="145"/>
    </location>
</feature>
<dbReference type="CDD" id="cd02440">
    <property type="entry name" value="AdoMet_MTases"/>
    <property type="match status" value="1"/>
</dbReference>
<dbReference type="Proteomes" id="UP000016511">
    <property type="component" value="Unassembled WGS sequence"/>
</dbReference>
<accession>U1YI55</accession>
<keyword evidence="1 3" id="KW-0808">Transferase</keyword>
<dbReference type="SUPFAM" id="SSF53335">
    <property type="entry name" value="S-adenosyl-L-methionine-dependent methyltransferases"/>
    <property type="match status" value="1"/>
</dbReference>
<dbReference type="GO" id="GO:0032259">
    <property type="term" value="P:methylation"/>
    <property type="evidence" value="ECO:0007669"/>
    <property type="project" value="UniProtKB-KW"/>
</dbReference>
<dbReference type="AlphaFoldDB" id="U1YI55"/>